<dbReference type="EC" id="2.6.1.85" evidence="2"/>
<dbReference type="InterPro" id="IPR005801">
    <property type="entry name" value="ADC_synthase"/>
</dbReference>
<dbReference type="CDD" id="cd01743">
    <property type="entry name" value="GATase1_Anthranilate_Synthase"/>
    <property type="match status" value="1"/>
</dbReference>
<dbReference type="PANTHER" id="PTHR11236">
    <property type="entry name" value="AMINOBENZOATE/ANTHRANILATE SYNTHASE"/>
    <property type="match status" value="1"/>
</dbReference>
<dbReference type="PRINTS" id="PR00096">
    <property type="entry name" value="GATASE"/>
</dbReference>
<evidence type="ECO:0000259" key="5">
    <source>
        <dbReference type="Pfam" id="PF00117"/>
    </source>
</evidence>
<dbReference type="InterPro" id="IPR029062">
    <property type="entry name" value="Class_I_gatase-like"/>
</dbReference>
<dbReference type="InterPro" id="IPR017926">
    <property type="entry name" value="GATASE"/>
</dbReference>
<evidence type="ECO:0000259" key="6">
    <source>
        <dbReference type="Pfam" id="PF00425"/>
    </source>
</evidence>
<dbReference type="GO" id="GO:0000162">
    <property type="term" value="P:L-tryptophan biosynthetic process"/>
    <property type="evidence" value="ECO:0007669"/>
    <property type="project" value="TreeGrafter"/>
</dbReference>
<name>A0A1Q2HXI8_9CORY</name>
<keyword evidence="3 8" id="KW-0808">Transferase</keyword>
<dbReference type="GO" id="GO:0005737">
    <property type="term" value="C:cytoplasm"/>
    <property type="evidence" value="ECO:0007669"/>
    <property type="project" value="TreeGrafter"/>
</dbReference>
<dbReference type="Pfam" id="PF00425">
    <property type="entry name" value="Chorismate_bind"/>
    <property type="match status" value="1"/>
</dbReference>
<dbReference type="EMBL" id="CP019688">
    <property type="protein sequence ID" value="AQQ15577.1"/>
    <property type="molecule type" value="Genomic_DNA"/>
</dbReference>
<dbReference type="SUPFAM" id="SSF56322">
    <property type="entry name" value="ADC synthase"/>
    <property type="match status" value="1"/>
</dbReference>
<gene>
    <name evidence="8" type="primary">pabB</name>
    <name evidence="8" type="ORF">CGLAU_08110</name>
</gene>
<protein>
    <recommendedName>
        <fullName evidence="2">aminodeoxychorismate synthase</fullName>
        <ecNumber evidence="2">2.6.1.85</ecNumber>
    </recommendedName>
</protein>
<dbReference type="AlphaFoldDB" id="A0A1Q2HXI8"/>
<dbReference type="Gene3D" id="3.60.120.10">
    <property type="entry name" value="Anthranilate synthase"/>
    <property type="match status" value="1"/>
</dbReference>
<dbReference type="InterPro" id="IPR015890">
    <property type="entry name" value="Chorismate_C"/>
</dbReference>
<dbReference type="PROSITE" id="PS51273">
    <property type="entry name" value="GATASE_TYPE_1"/>
    <property type="match status" value="1"/>
</dbReference>
<feature type="domain" description="Anthranilate synthase component I N-terminal" evidence="7">
    <location>
        <begin position="213"/>
        <end position="333"/>
    </location>
</feature>
<evidence type="ECO:0000313" key="9">
    <source>
        <dbReference type="Proteomes" id="UP000217209"/>
    </source>
</evidence>
<dbReference type="SUPFAM" id="SSF52317">
    <property type="entry name" value="Class I glutamine amidotransferase-like"/>
    <property type="match status" value="1"/>
</dbReference>
<dbReference type="Pfam" id="PF04715">
    <property type="entry name" value="Anth_synt_I_N"/>
    <property type="match status" value="1"/>
</dbReference>
<dbReference type="InterPro" id="IPR006221">
    <property type="entry name" value="TrpG/PapA_dom"/>
</dbReference>
<dbReference type="NCBIfam" id="TIGR00566">
    <property type="entry name" value="trpG_papA"/>
    <property type="match status" value="1"/>
</dbReference>
<proteinExistence type="inferred from homology"/>
<keyword evidence="4" id="KW-0315">Glutamine amidotransferase</keyword>
<reference evidence="8 9" key="1">
    <citation type="submission" date="2016-12" db="EMBL/GenBank/DDBJ databases">
        <authorList>
            <person name="Song W.-J."/>
            <person name="Kurnit D.M."/>
        </authorList>
    </citation>
    <scope>NUCLEOTIDE SEQUENCE [LARGE SCALE GENOMIC DNA]</scope>
    <source>
        <strain evidence="8 9">DSM 30827</strain>
    </source>
</reference>
<dbReference type="Pfam" id="PF00117">
    <property type="entry name" value="GATase"/>
    <property type="match status" value="1"/>
</dbReference>
<evidence type="ECO:0000256" key="3">
    <source>
        <dbReference type="ARBA" id="ARBA00022679"/>
    </source>
</evidence>
<evidence type="ECO:0000313" key="8">
    <source>
        <dbReference type="EMBL" id="AQQ15577.1"/>
    </source>
</evidence>
<accession>A0A1Q2HXI8</accession>
<dbReference type="PRINTS" id="PR00099">
    <property type="entry name" value="CPSGATASE"/>
</dbReference>
<organism evidence="8 9">
    <name type="scientific">Corynebacterium glaucum</name>
    <dbReference type="NCBI Taxonomy" id="187491"/>
    <lineage>
        <taxon>Bacteria</taxon>
        <taxon>Bacillati</taxon>
        <taxon>Actinomycetota</taxon>
        <taxon>Actinomycetes</taxon>
        <taxon>Mycobacteriales</taxon>
        <taxon>Corynebacteriaceae</taxon>
        <taxon>Corynebacterium</taxon>
    </lineage>
</organism>
<dbReference type="RefSeq" id="WP_095661124.1">
    <property type="nucleotide sequence ID" value="NZ_CP019688.1"/>
</dbReference>
<dbReference type="GO" id="GO:0008153">
    <property type="term" value="P:4-aminobenzoate biosynthetic process"/>
    <property type="evidence" value="ECO:0007669"/>
    <property type="project" value="TreeGrafter"/>
</dbReference>
<dbReference type="InterPro" id="IPR006805">
    <property type="entry name" value="Anth_synth_I_N"/>
</dbReference>
<evidence type="ECO:0000256" key="2">
    <source>
        <dbReference type="ARBA" id="ARBA00013139"/>
    </source>
</evidence>
<dbReference type="GO" id="GO:0046820">
    <property type="term" value="F:4-amino-4-deoxychorismate synthase activity"/>
    <property type="evidence" value="ECO:0007669"/>
    <property type="project" value="UniProtKB-EC"/>
</dbReference>
<dbReference type="PANTHER" id="PTHR11236:SF18">
    <property type="entry name" value="AMINODEOXYCHORISMATE SYNTHASE"/>
    <property type="match status" value="1"/>
</dbReference>
<keyword evidence="9" id="KW-1185">Reference proteome</keyword>
<comment type="similarity">
    <text evidence="1">In the C-terminal section; belongs to the anthranilate synthase component I family.</text>
</comment>
<keyword evidence="8" id="KW-0032">Aminotransferase</keyword>
<feature type="domain" description="Chorismate-utilising enzyme C-terminal" evidence="6">
    <location>
        <begin position="378"/>
        <end position="620"/>
    </location>
</feature>
<dbReference type="Gene3D" id="3.40.50.880">
    <property type="match status" value="1"/>
</dbReference>
<evidence type="ECO:0000259" key="7">
    <source>
        <dbReference type="Pfam" id="PF04715"/>
    </source>
</evidence>
<feature type="domain" description="Glutamine amidotransferase" evidence="5">
    <location>
        <begin position="12"/>
        <end position="198"/>
    </location>
</feature>
<dbReference type="OrthoDB" id="3518032at2"/>
<evidence type="ECO:0000256" key="1">
    <source>
        <dbReference type="ARBA" id="ARBA00005970"/>
    </source>
</evidence>
<dbReference type="InterPro" id="IPR019999">
    <property type="entry name" value="Anth_synth_I-like"/>
</dbReference>
<dbReference type="KEGG" id="cgv:CGLAU_08110"/>
<sequence length="632" mass="68056">MPEGATRRQKILLVDNNDSYTFNLAHLIAKASGNEPLVVAATEVDALNLRARITAGEFSHIVISPGPGTPENDADFAGSRRVIEAAASIPLLGVCLGHQGLAALAGSRVTRAPQPRHGFVSQITHSGEGIFAGLPQNFDAVRYHSLHITEVPGITVHARSEDGIIQALKVDDRPHWGVQFHPESILTQHGEQLIRNFLGARWHIEHVLIDALLNPQHTFNALRANGNHAFWLDSADARGRYSIIGDATGSLSRVIPYRLGDDPDILTALEQELDAGIANPPDLPFTGGLVGYLGYECAQLTLPYTSRHHAETPDAYFVRPQSWIVIDHQEHVAHLCCLHEGTPTEETARLLARLERALEGVDDGFKGASISNGSWRTDGYLDRIEQAQESLHAGESYEVCLTDTYEAEASGELYPALRAHNPAPYAAHLCFGEVEVLSASPERFLTVRDGVVEAKPIKGTIARDQDPALLTSDPKTRAENLMIVDLLRNDLSRVCVPGTVEVPKLMAVETYATVHQLVSTVTGTLRNDAGLVDLLRAAFPPGSMTGAPKLRTCEIIDALETGPRGVYSGALGYLGFDGQADLSVVIRTAVRTGEKLTVGAGGAIVLDSDPDAELAERNLKAQAVLGAWSGNA</sequence>
<dbReference type="PRINTS" id="PR00097">
    <property type="entry name" value="ANTSNTHASEII"/>
</dbReference>
<evidence type="ECO:0000256" key="4">
    <source>
        <dbReference type="ARBA" id="ARBA00022962"/>
    </source>
</evidence>
<dbReference type="Proteomes" id="UP000217209">
    <property type="component" value="Chromosome"/>
</dbReference>